<dbReference type="PANTHER" id="PTHR11731:SF193">
    <property type="entry name" value="DIPEPTIDYL PEPTIDASE 9"/>
    <property type="match status" value="1"/>
</dbReference>
<dbReference type="Pfam" id="PF00326">
    <property type="entry name" value="Peptidase_S9"/>
    <property type="match status" value="1"/>
</dbReference>
<dbReference type="RefSeq" id="WP_281755765.1">
    <property type="nucleotide sequence ID" value="NZ_BRVP01000021.1"/>
</dbReference>
<feature type="domain" description="Peptidase S9 prolyl oligopeptidase catalytic" evidence="2">
    <location>
        <begin position="513"/>
        <end position="708"/>
    </location>
</feature>
<feature type="chain" id="PRO_5040839775" evidence="1">
    <location>
        <begin position="20"/>
        <end position="710"/>
    </location>
</feature>
<dbReference type="SUPFAM" id="SSF53474">
    <property type="entry name" value="alpha/beta-Hydrolases"/>
    <property type="match status" value="1"/>
</dbReference>
<dbReference type="GO" id="GO:0008239">
    <property type="term" value="F:dipeptidyl-peptidase activity"/>
    <property type="evidence" value="ECO:0007669"/>
    <property type="project" value="TreeGrafter"/>
</dbReference>
<evidence type="ECO:0000256" key="1">
    <source>
        <dbReference type="SAM" id="SignalP"/>
    </source>
</evidence>
<dbReference type="InterPro" id="IPR050278">
    <property type="entry name" value="Serine_Prot_S9B/DPPIV"/>
</dbReference>
<comment type="caution">
    <text evidence="4">The sequence shown here is derived from an EMBL/GenBank/DDBJ whole genome shotgun (WGS) entry which is preliminary data.</text>
</comment>
<proteinExistence type="predicted"/>
<dbReference type="InterPro" id="IPR029058">
    <property type="entry name" value="AB_hydrolase_fold"/>
</dbReference>
<reference evidence="4" key="1">
    <citation type="submission" date="2022-07" db="EMBL/GenBank/DDBJ databases">
        <title>Taxonomy of Novel Oxalotrophic and Methylotrophic Bacteria.</title>
        <authorList>
            <person name="Sahin N."/>
            <person name="Tani A."/>
        </authorList>
    </citation>
    <scope>NUCLEOTIDE SEQUENCE</scope>
    <source>
        <strain evidence="4">AM327</strain>
    </source>
</reference>
<accession>A0A9W6EVC7</accession>
<feature type="domain" description="Dipeptidylpeptidase IV N-terminal" evidence="3">
    <location>
        <begin position="128"/>
        <end position="426"/>
    </location>
</feature>
<evidence type="ECO:0000259" key="2">
    <source>
        <dbReference type="Pfam" id="PF00326"/>
    </source>
</evidence>
<dbReference type="Gene3D" id="3.40.50.1820">
    <property type="entry name" value="alpha/beta hydrolase"/>
    <property type="match status" value="1"/>
</dbReference>
<dbReference type="SUPFAM" id="SSF82171">
    <property type="entry name" value="DPP6 N-terminal domain-like"/>
    <property type="match status" value="1"/>
</dbReference>
<name>A0A9W6EVC7_9FLAO</name>
<protein>
    <submittedName>
        <fullName evidence="4">Peptidase S9</fullName>
    </submittedName>
</protein>
<dbReference type="Proteomes" id="UP001143545">
    <property type="component" value="Unassembled WGS sequence"/>
</dbReference>
<sequence length="710" mass="80552">MRKIILAILCVFTLGVAHAQEKEISIEDAVLGYYKGLYPEYLYGISFISDSDNFLYNDYKNGKIVIKNPANEVFQEIDFQTLKEKFPEASQFPSLETAIGDEMVFNTGNGVAFYNYVKGENTGSINLNEDAENLDYNKKIKAAAYTVKNNLFVATTDNSEIAVTQITNENIVSGQSIHRNEFGISKGTFWSPKGNYLAFYQKDETNVTNYPLVDITTRPATLKNIKYPMAGQGSEIAKIGIFNMDTHKKVYLNIDTSDEHYLTNFSWSDDEQYVFVAELNREQNHMWFNRYDAKTGEKINTLFEEENDAYVEPLFPAVNLPNKGTLLYMSQRNGYMNIYEYTMEGKLVKQLTDYKWIVKDILGFDAKEKYLYITGTGRDPREMHAFKVSLKNGKTTQLTTVAASHNIQISDDRAYILDFYSSLTTPNNYQIINTNKGTSNVILESENPLKDYKLGVTEMVSLKAADGTTNLYGRLIKPADFDPNKKYPVLVYVYGGPHAQMVTNSWLAGASLWMTAFASKEDYLVFTLDNRGSSSRGFEFESVIHRNVGDNEMADQLEGVKYLKSLPYVDASRMAVHGWSFGGFMTSSLMLRHPGVFTTGVAGGPVIDWDMYEVMYGERYMDTPQENPDGYDKTSVENYIKNLKGKLMLIIGSVDPVVVPEHSMTLLKAAVDNGVQLDFFTYPMHEHNVRGKDRVHLMIKVLDYIVEHNK</sequence>
<organism evidence="4 5">
    <name type="scientific">Neptunitalea chrysea</name>
    <dbReference type="NCBI Taxonomy" id="1647581"/>
    <lineage>
        <taxon>Bacteria</taxon>
        <taxon>Pseudomonadati</taxon>
        <taxon>Bacteroidota</taxon>
        <taxon>Flavobacteriia</taxon>
        <taxon>Flavobacteriales</taxon>
        <taxon>Flavobacteriaceae</taxon>
        <taxon>Neptunitalea</taxon>
    </lineage>
</organism>
<gene>
    <name evidence="4" type="primary">pepX2</name>
    <name evidence="4" type="ORF">NBRC110019_27000</name>
</gene>
<evidence type="ECO:0000313" key="5">
    <source>
        <dbReference type="Proteomes" id="UP001143545"/>
    </source>
</evidence>
<dbReference type="GO" id="GO:0008236">
    <property type="term" value="F:serine-type peptidase activity"/>
    <property type="evidence" value="ECO:0007669"/>
    <property type="project" value="InterPro"/>
</dbReference>
<feature type="signal peptide" evidence="1">
    <location>
        <begin position="1"/>
        <end position="19"/>
    </location>
</feature>
<dbReference type="GO" id="GO:0006508">
    <property type="term" value="P:proteolysis"/>
    <property type="evidence" value="ECO:0007669"/>
    <property type="project" value="InterPro"/>
</dbReference>
<dbReference type="PANTHER" id="PTHR11731">
    <property type="entry name" value="PROTEASE FAMILY S9B,C DIPEPTIDYL-PEPTIDASE IV-RELATED"/>
    <property type="match status" value="1"/>
</dbReference>
<dbReference type="InterPro" id="IPR001375">
    <property type="entry name" value="Peptidase_S9_cat"/>
</dbReference>
<keyword evidence="1" id="KW-0732">Signal</keyword>
<keyword evidence="5" id="KW-1185">Reference proteome</keyword>
<dbReference type="InterPro" id="IPR002469">
    <property type="entry name" value="Peptidase_S9B_N"/>
</dbReference>
<dbReference type="Pfam" id="PF00930">
    <property type="entry name" value="DPPIV_N"/>
    <property type="match status" value="1"/>
</dbReference>
<dbReference type="EMBL" id="BRVP01000021">
    <property type="protein sequence ID" value="GLB53659.1"/>
    <property type="molecule type" value="Genomic_DNA"/>
</dbReference>
<evidence type="ECO:0000259" key="3">
    <source>
        <dbReference type="Pfam" id="PF00930"/>
    </source>
</evidence>
<dbReference type="Gene3D" id="2.140.10.30">
    <property type="entry name" value="Dipeptidylpeptidase IV, N-terminal domain"/>
    <property type="match status" value="1"/>
</dbReference>
<evidence type="ECO:0000313" key="4">
    <source>
        <dbReference type="EMBL" id="GLB53659.1"/>
    </source>
</evidence>
<dbReference type="AlphaFoldDB" id="A0A9W6EVC7"/>